<dbReference type="Gene3D" id="1.10.150.380">
    <property type="entry name" value="GatB domain, N-terminal subdomain"/>
    <property type="match status" value="1"/>
</dbReference>
<evidence type="ECO:0000256" key="1">
    <source>
        <dbReference type="ARBA" id="ARBA00022598"/>
    </source>
</evidence>
<dbReference type="InterPro" id="IPR017958">
    <property type="entry name" value="Gln-tRNA_amidoTrfase_suB_CS"/>
</dbReference>
<evidence type="ECO:0000256" key="2">
    <source>
        <dbReference type="ARBA" id="ARBA00022741"/>
    </source>
</evidence>
<evidence type="ECO:0000313" key="9">
    <source>
        <dbReference type="EMBL" id="ERG92310.1"/>
    </source>
</evidence>
<evidence type="ECO:0000256" key="3">
    <source>
        <dbReference type="ARBA" id="ARBA00022840"/>
    </source>
</evidence>
<organism evidence="9 10">
    <name type="scientific">Haloquadratum walsbyi J07HQW1</name>
    <dbReference type="NCBI Taxonomy" id="1238424"/>
    <lineage>
        <taxon>Archaea</taxon>
        <taxon>Methanobacteriati</taxon>
        <taxon>Methanobacteriota</taxon>
        <taxon>Stenosarchaea group</taxon>
        <taxon>Halobacteria</taxon>
        <taxon>Halobacteriales</taxon>
        <taxon>Haloferacaceae</taxon>
        <taxon>Haloquadratum</taxon>
    </lineage>
</organism>
<dbReference type="GO" id="GO:0004812">
    <property type="term" value="F:aminoacyl-tRNA ligase activity"/>
    <property type="evidence" value="ECO:0007669"/>
    <property type="project" value="InterPro"/>
</dbReference>
<keyword evidence="1 6" id="KW-0436">Ligase</keyword>
<name>U1N6M7_9EURY</name>
<evidence type="ECO:0000313" key="10">
    <source>
        <dbReference type="Proteomes" id="UP000030649"/>
    </source>
</evidence>
<feature type="domain" description="Asn/Gln amidotransferase" evidence="8">
    <location>
        <begin position="497"/>
        <end position="638"/>
    </location>
</feature>
<comment type="catalytic activity">
    <reaction evidence="5 6">
        <text>L-glutamyl-tRNA(Gln) + L-glutamine + ATP + H2O = L-glutaminyl-tRNA(Gln) + L-glutamate + ADP + phosphate + H(+)</text>
        <dbReference type="Rhea" id="RHEA:17521"/>
        <dbReference type="Rhea" id="RHEA-COMP:9681"/>
        <dbReference type="Rhea" id="RHEA-COMP:9684"/>
        <dbReference type="ChEBI" id="CHEBI:15377"/>
        <dbReference type="ChEBI" id="CHEBI:15378"/>
        <dbReference type="ChEBI" id="CHEBI:29985"/>
        <dbReference type="ChEBI" id="CHEBI:30616"/>
        <dbReference type="ChEBI" id="CHEBI:43474"/>
        <dbReference type="ChEBI" id="CHEBI:58359"/>
        <dbReference type="ChEBI" id="CHEBI:78520"/>
        <dbReference type="ChEBI" id="CHEBI:78521"/>
        <dbReference type="ChEBI" id="CHEBI:456216"/>
    </reaction>
</comment>
<keyword evidence="9" id="KW-0808">Transferase</keyword>
<dbReference type="Gene3D" id="1.10.10.410">
    <property type="match status" value="1"/>
</dbReference>
<dbReference type="InterPro" id="IPR042114">
    <property type="entry name" value="GatB_C_1"/>
</dbReference>
<keyword evidence="3 6" id="KW-0067">ATP-binding</keyword>
<keyword evidence="4 6" id="KW-0648">Protein biosynthesis</keyword>
<dbReference type="InterPro" id="IPR023168">
    <property type="entry name" value="GatB_Yqey_C_2"/>
</dbReference>
<dbReference type="InterPro" id="IPR018027">
    <property type="entry name" value="Asn/Gln_amidotransferase"/>
</dbReference>
<reference evidence="9 10" key="1">
    <citation type="journal article" date="2013" name="PLoS ONE">
        <title>Assembly-driven community genomics of a hypersaline microbial ecosystem.</title>
        <authorList>
            <person name="Podell S."/>
            <person name="Ugalde J.A."/>
            <person name="Narasingarao P."/>
            <person name="Banfield J.F."/>
            <person name="Heidelberg K.B."/>
            <person name="Allen E.E."/>
        </authorList>
    </citation>
    <scope>NUCLEOTIDE SEQUENCE [LARGE SCALE GENOMIC DNA]</scope>
    <source>
        <strain evidence="10">J07HQW1</strain>
    </source>
</reference>
<dbReference type="Pfam" id="PF02934">
    <property type="entry name" value="GatB_N"/>
    <property type="match status" value="1"/>
</dbReference>
<evidence type="ECO:0000256" key="6">
    <source>
        <dbReference type="HAMAP-Rule" id="MF_00588"/>
    </source>
</evidence>
<dbReference type="GO" id="GO:0016740">
    <property type="term" value="F:transferase activity"/>
    <property type="evidence" value="ECO:0007669"/>
    <property type="project" value="UniProtKB-KW"/>
</dbReference>
<dbReference type="GO" id="GO:0070681">
    <property type="term" value="P:glutaminyl-tRNAGln biosynthesis via transamidation"/>
    <property type="evidence" value="ECO:0007669"/>
    <property type="project" value="TreeGrafter"/>
</dbReference>
<dbReference type="SMART" id="SM00845">
    <property type="entry name" value="GatB_Yqey"/>
    <property type="match status" value="1"/>
</dbReference>
<dbReference type="Proteomes" id="UP000030649">
    <property type="component" value="Unassembled WGS sequence"/>
</dbReference>
<dbReference type="GO" id="GO:0006412">
    <property type="term" value="P:translation"/>
    <property type="evidence" value="ECO:0007669"/>
    <property type="project" value="UniProtKB-UniRule"/>
</dbReference>
<dbReference type="AlphaFoldDB" id="U1N6M7"/>
<dbReference type="SUPFAM" id="SSF89095">
    <property type="entry name" value="GatB/YqeY motif"/>
    <property type="match status" value="1"/>
</dbReference>
<comment type="subunit">
    <text evidence="6">Heterodimer of GatD and GatE.</text>
</comment>
<comment type="function">
    <text evidence="6">Allows the formation of correctly charged Gln-tRNA(Gln) through the transamidation of misacylated Glu-tRNA(Gln) in organisms which lack glutaminyl-tRNA synthetase. The reaction takes place in the presence of glutamine and ATP through an activated gamma-phospho-Glu-tRNA(Gln). The GatDE system is specific for glutamate and does not act on aspartate.</text>
</comment>
<dbReference type="Gene3D" id="3.30.1360.30">
    <property type="entry name" value="GAD-like domain"/>
    <property type="match status" value="1"/>
</dbReference>
<dbReference type="InterPro" id="IPR014746">
    <property type="entry name" value="Gln_synth/guanido_kin_cat_dom"/>
</dbReference>
<accession>U1N6M7</accession>
<feature type="compositionally biased region" description="Polar residues" evidence="7">
    <location>
        <begin position="1"/>
        <end position="17"/>
    </location>
</feature>
<evidence type="ECO:0000259" key="8">
    <source>
        <dbReference type="SMART" id="SM00845"/>
    </source>
</evidence>
<dbReference type="GO" id="GO:0050567">
    <property type="term" value="F:glutaminyl-tRNA synthase (glutamine-hydrolyzing) activity"/>
    <property type="evidence" value="ECO:0007669"/>
    <property type="project" value="UniProtKB-UniRule"/>
</dbReference>
<dbReference type="InterPro" id="IPR004115">
    <property type="entry name" value="GAD-like_sf"/>
</dbReference>
<dbReference type="InterPro" id="IPR006075">
    <property type="entry name" value="Asn/Gln-tRNA_Trfase_suB/E_cat"/>
</dbReference>
<comment type="similarity">
    <text evidence="6">Belongs to the GatB/GatE family. GatE subfamily.</text>
</comment>
<dbReference type="Pfam" id="PF02637">
    <property type="entry name" value="GatB_Yqey"/>
    <property type="match status" value="1"/>
</dbReference>
<evidence type="ECO:0000256" key="5">
    <source>
        <dbReference type="ARBA" id="ARBA00047913"/>
    </source>
</evidence>
<protein>
    <recommendedName>
        <fullName evidence="6">Glutamyl-tRNA(Gln) amidotransferase subunit E</fullName>
        <shortName evidence="6">Glu-ADT subunit E</shortName>
        <ecNumber evidence="6">6.3.5.-</ecNumber>
    </recommendedName>
</protein>
<dbReference type="GO" id="GO:0005737">
    <property type="term" value="C:cytoplasm"/>
    <property type="evidence" value="ECO:0007669"/>
    <property type="project" value="InterPro"/>
</dbReference>
<dbReference type="NCBIfam" id="NF003107">
    <property type="entry name" value="PRK04028.1"/>
    <property type="match status" value="1"/>
</dbReference>
<dbReference type="GO" id="GO:0005524">
    <property type="term" value="F:ATP binding"/>
    <property type="evidence" value="ECO:0007669"/>
    <property type="project" value="UniProtKB-KW"/>
</dbReference>
<dbReference type="EC" id="6.3.5.-" evidence="6"/>
<dbReference type="InterPro" id="IPR017959">
    <property type="entry name" value="Asn/Gln-tRNA_amidoTrfase_suB/E"/>
</dbReference>
<keyword evidence="2 6" id="KW-0547">Nucleotide-binding</keyword>
<dbReference type="FunFam" id="1.10.10.410:FF:000003">
    <property type="entry name" value="Glutamyl-tRNA(Gln) amidotransferase subunit E"/>
    <property type="match status" value="1"/>
</dbReference>
<evidence type="ECO:0000256" key="7">
    <source>
        <dbReference type="SAM" id="MobiDB-lite"/>
    </source>
</evidence>
<dbReference type="EMBL" id="KE356560">
    <property type="protein sequence ID" value="ERG92310.1"/>
    <property type="molecule type" value="Genomic_DNA"/>
</dbReference>
<feature type="region of interest" description="Disordered" evidence="7">
    <location>
        <begin position="1"/>
        <end position="23"/>
    </location>
</feature>
<dbReference type="HAMAP" id="MF_00588">
    <property type="entry name" value="GatE"/>
    <property type="match status" value="1"/>
</dbReference>
<dbReference type="NCBIfam" id="TIGR00134">
    <property type="entry name" value="gatE_arch"/>
    <property type="match status" value="1"/>
</dbReference>
<dbReference type="SUPFAM" id="SSF55931">
    <property type="entry name" value="Glutamine synthetase/guanido kinase"/>
    <property type="match status" value="1"/>
</dbReference>
<evidence type="ECO:0000256" key="4">
    <source>
        <dbReference type="ARBA" id="ARBA00022917"/>
    </source>
</evidence>
<dbReference type="PANTHER" id="PTHR11659:SF2">
    <property type="entry name" value="GLUTAMYL-TRNA(GLN) AMIDOTRANSFERASE SUBUNIT E"/>
    <property type="match status" value="1"/>
</dbReference>
<dbReference type="HOGENOM" id="CLU_030702_0_0_2"/>
<sequence length="642" mass="69285">MTATSTNSDMDSEQTTTNDDDVGYDYADLGLVAGLEIHQQLDTETKLFCDCPTQIRDPETARYSFTRYLHPTTSELGELDKAALEESQIKREFEYLGYDSTCLVEADEEPPHRLDTEAQRVALQIADLLEMEPVDQAHVMRKLVIDGSNTSGFQRSTLIAQDGAIQTDAGAVGIEDLLLEEESAQRVEERDGAVTFSLDRLGIPLVEIGTRPDIETPEQAQDAAEQIGMLLRSTGSVKRGLGTIRQDVNVSIANGARVEIKGVQALDQIDEIVRQEVARQVELVDIQTELSRRDADVGDIQDVSAVFTDTDSGVIASTLADDGMVVAVPLYGFNGLVGRELQPDRRLGTELSDHAGRHGAGGIFHTDELPAYGISESEVAALYAAVDAGEDDAIALVAADSETAEQAATAVAERATDAISGVPEETRGANDDGTTQYLRPLPGAARMYPETDVPPVTFDIEDIETPELLTERVERYQSKFDLDSGLAEQIAYGRRMPLFETAVDMGIDPTFAAGLLTATLTELRRDGVDVETLSDDHLLSVMQLVSDDELAKEGVGPVITKLTEDPTRSAEDAVEAAGLSGVSKSEVRSAVRDVVERNAEQVDEEGMAAFSALMGEAMGALRGKADGEVVSDVLRETIQNRS</sequence>
<gene>
    <name evidence="6" type="primary">gatE</name>
    <name evidence="9" type="ORF">J07HQW1_02346</name>
</gene>
<dbReference type="InterPro" id="IPR003789">
    <property type="entry name" value="Asn/Gln_tRNA_amidoTrase-B-like"/>
</dbReference>
<proteinExistence type="inferred from homology"/>
<dbReference type="PANTHER" id="PTHR11659">
    <property type="entry name" value="GLUTAMYL-TRNA GLN AMIDOTRANSFERASE SUBUNIT B MITOCHONDRIAL AND PROKARYOTIC PET112-RELATED"/>
    <property type="match status" value="1"/>
</dbReference>
<dbReference type="InterPro" id="IPR029351">
    <property type="entry name" value="GAD_dom"/>
</dbReference>
<dbReference type="InterPro" id="IPR004414">
    <property type="entry name" value="GatE"/>
</dbReference>
<dbReference type="SUPFAM" id="SSF55261">
    <property type="entry name" value="GAD domain-like"/>
    <property type="match status" value="1"/>
</dbReference>
<dbReference type="PROSITE" id="PS01234">
    <property type="entry name" value="GATB"/>
    <property type="match status" value="1"/>
</dbReference>
<dbReference type="STRING" id="1238424.J07HQW1_02346"/>
<dbReference type="Pfam" id="PF02938">
    <property type="entry name" value="GAD"/>
    <property type="match status" value="1"/>
</dbReference>